<dbReference type="Gene3D" id="3.40.50.150">
    <property type="entry name" value="Vaccinia Virus protein VP39"/>
    <property type="match status" value="1"/>
</dbReference>
<accession>A0A0G4Q2R3</accession>
<proteinExistence type="predicted"/>
<protein>
    <submittedName>
        <fullName evidence="1">Uncharacterized protein</fullName>
    </submittedName>
</protein>
<evidence type="ECO:0000313" key="1">
    <source>
        <dbReference type="EMBL" id="CRL60227.1"/>
    </source>
</evidence>
<name>A0A0G4Q2R3_9GAMM</name>
<gene>
    <name evidence="1" type="ORF">BN1804_00824</name>
</gene>
<dbReference type="SUPFAM" id="SSF53335">
    <property type="entry name" value="S-adenosyl-L-methionine-dependent methyltransferases"/>
    <property type="match status" value="1"/>
</dbReference>
<reference evidence="2" key="1">
    <citation type="submission" date="2015-06" db="EMBL/GenBank/DDBJ databases">
        <authorList>
            <person name="Urmite Genomes"/>
        </authorList>
    </citation>
    <scope>NUCLEOTIDE SEQUENCE [LARGE SCALE GENOMIC DNA]</scope>
    <source>
        <strain evidence="2">CSUR P1867</strain>
    </source>
</reference>
<dbReference type="InterPro" id="IPR029063">
    <property type="entry name" value="SAM-dependent_MTases_sf"/>
</dbReference>
<dbReference type="AlphaFoldDB" id="A0A0G4Q2R3"/>
<dbReference type="Proteomes" id="UP000183920">
    <property type="component" value="Unassembled WGS sequence"/>
</dbReference>
<dbReference type="EMBL" id="CVRY01000002">
    <property type="protein sequence ID" value="CRL60227.1"/>
    <property type="molecule type" value="Genomic_DNA"/>
</dbReference>
<sequence length="235" mass="27052">MQISYSYSNGTRVVDGKTVMEFDDSSKLSIETGSFAELAKLTEIDPVEALQWIMRFDKEEFDRIVNEASKDTPVAKEGCVTQILDMCCGSRMFWFDKEDNRAIYSDIRTEKHILCDGRKLNITPDIIADFKNLPFPDGSFYQVIFDPPHLIRVGKNSWMFKKYGSLNKDSWREDLSKGFSEAFRVLRPGGTLLFKWNETQIPVKQILALTDQKPTAVQRVGKNDKTHWISFLKEA</sequence>
<evidence type="ECO:0000313" key="2">
    <source>
        <dbReference type="Proteomes" id="UP000183920"/>
    </source>
</evidence>
<organism evidence="1 2">
    <name type="scientific">Proteus penneri</name>
    <dbReference type="NCBI Taxonomy" id="102862"/>
    <lineage>
        <taxon>Bacteria</taxon>
        <taxon>Pseudomonadati</taxon>
        <taxon>Pseudomonadota</taxon>
        <taxon>Gammaproteobacteria</taxon>
        <taxon>Enterobacterales</taxon>
        <taxon>Morganellaceae</taxon>
        <taxon>Proteus</taxon>
    </lineage>
</organism>